<accession>A0A9P1IPG2</accession>
<dbReference type="EMBL" id="CANHGI010000004">
    <property type="protein sequence ID" value="CAI5448004.1"/>
    <property type="molecule type" value="Genomic_DNA"/>
</dbReference>
<protein>
    <recommendedName>
        <fullName evidence="2">DUF3719 domain-containing protein</fullName>
    </recommendedName>
</protein>
<dbReference type="OrthoDB" id="2134133at2759"/>
<proteinExistence type="predicted"/>
<comment type="caution">
    <text evidence="3">The sequence shown here is derived from an EMBL/GenBank/DDBJ whole genome shotgun (WGS) entry which is preliminary data.</text>
</comment>
<dbReference type="Pfam" id="PF12516">
    <property type="entry name" value="DUF3719"/>
    <property type="match status" value="1"/>
</dbReference>
<dbReference type="Proteomes" id="UP001152747">
    <property type="component" value="Unassembled WGS sequence"/>
</dbReference>
<feature type="region of interest" description="Disordered" evidence="1">
    <location>
        <begin position="66"/>
        <end position="96"/>
    </location>
</feature>
<organism evidence="3 4">
    <name type="scientific">Caenorhabditis angaria</name>
    <dbReference type="NCBI Taxonomy" id="860376"/>
    <lineage>
        <taxon>Eukaryota</taxon>
        <taxon>Metazoa</taxon>
        <taxon>Ecdysozoa</taxon>
        <taxon>Nematoda</taxon>
        <taxon>Chromadorea</taxon>
        <taxon>Rhabditida</taxon>
        <taxon>Rhabditina</taxon>
        <taxon>Rhabditomorpha</taxon>
        <taxon>Rhabditoidea</taxon>
        <taxon>Rhabditidae</taxon>
        <taxon>Peloderinae</taxon>
        <taxon>Caenorhabditis</taxon>
    </lineage>
</organism>
<evidence type="ECO:0000256" key="1">
    <source>
        <dbReference type="SAM" id="MobiDB-lite"/>
    </source>
</evidence>
<reference evidence="3" key="1">
    <citation type="submission" date="2022-11" db="EMBL/GenBank/DDBJ databases">
        <authorList>
            <person name="Kikuchi T."/>
        </authorList>
    </citation>
    <scope>NUCLEOTIDE SEQUENCE</scope>
    <source>
        <strain evidence="3">PS1010</strain>
    </source>
</reference>
<evidence type="ECO:0000259" key="2">
    <source>
        <dbReference type="Pfam" id="PF12516"/>
    </source>
</evidence>
<dbReference type="InterPro" id="IPR022194">
    <property type="entry name" value="DUF3719"/>
</dbReference>
<name>A0A9P1IPG2_9PELO</name>
<gene>
    <name evidence="3" type="ORF">CAMP_LOCUS10641</name>
</gene>
<evidence type="ECO:0000313" key="3">
    <source>
        <dbReference type="EMBL" id="CAI5448004.1"/>
    </source>
</evidence>
<evidence type="ECO:0000313" key="4">
    <source>
        <dbReference type="Proteomes" id="UP001152747"/>
    </source>
</evidence>
<feature type="domain" description="DUF3719" evidence="2">
    <location>
        <begin position="34"/>
        <end position="70"/>
    </location>
</feature>
<dbReference type="AlphaFoldDB" id="A0A9P1IPG2"/>
<keyword evidence="4" id="KW-1185">Reference proteome</keyword>
<sequence length="96" mass="11039">MLTWSTTTTDFKNFKQNSELKVAENFLKSWDAAVYEGEKINDPILDAEAKLWREKFVHLRVVGKNCEDPEKSKNSTMKVSKSANTSRDFSLPPIKK</sequence>
<feature type="compositionally biased region" description="Polar residues" evidence="1">
    <location>
        <begin position="74"/>
        <end position="88"/>
    </location>
</feature>